<proteinExistence type="predicted"/>
<dbReference type="AlphaFoldDB" id="A2FFV1"/>
<evidence type="ECO:0000313" key="2">
    <source>
        <dbReference type="Proteomes" id="UP000001542"/>
    </source>
</evidence>
<accession>A2FFV1</accession>
<reference evidence="1" key="2">
    <citation type="journal article" date="2007" name="Science">
        <title>Draft genome sequence of the sexually transmitted pathogen Trichomonas vaginalis.</title>
        <authorList>
            <person name="Carlton J.M."/>
            <person name="Hirt R.P."/>
            <person name="Silva J.C."/>
            <person name="Delcher A.L."/>
            <person name="Schatz M."/>
            <person name="Zhao Q."/>
            <person name="Wortman J.R."/>
            <person name="Bidwell S.L."/>
            <person name="Alsmark U.C.M."/>
            <person name="Besteiro S."/>
            <person name="Sicheritz-Ponten T."/>
            <person name="Noel C.J."/>
            <person name="Dacks J.B."/>
            <person name="Foster P.G."/>
            <person name="Simillion C."/>
            <person name="Van de Peer Y."/>
            <person name="Miranda-Saavedra D."/>
            <person name="Barton G.J."/>
            <person name="Westrop G.D."/>
            <person name="Mueller S."/>
            <person name="Dessi D."/>
            <person name="Fiori P.L."/>
            <person name="Ren Q."/>
            <person name="Paulsen I."/>
            <person name="Zhang H."/>
            <person name="Bastida-Corcuera F.D."/>
            <person name="Simoes-Barbosa A."/>
            <person name="Brown M.T."/>
            <person name="Hayes R.D."/>
            <person name="Mukherjee M."/>
            <person name="Okumura C.Y."/>
            <person name="Schneider R."/>
            <person name="Smith A.J."/>
            <person name="Vanacova S."/>
            <person name="Villalvazo M."/>
            <person name="Haas B.J."/>
            <person name="Pertea M."/>
            <person name="Feldblyum T.V."/>
            <person name="Utterback T.R."/>
            <person name="Shu C.L."/>
            <person name="Osoegawa K."/>
            <person name="de Jong P.J."/>
            <person name="Hrdy I."/>
            <person name="Horvathova L."/>
            <person name="Zubacova Z."/>
            <person name="Dolezal P."/>
            <person name="Malik S.B."/>
            <person name="Logsdon J.M. Jr."/>
            <person name="Henze K."/>
            <person name="Gupta A."/>
            <person name="Wang C.C."/>
            <person name="Dunne R.L."/>
            <person name="Upcroft J.A."/>
            <person name="Upcroft P."/>
            <person name="White O."/>
            <person name="Salzberg S.L."/>
            <person name="Tang P."/>
            <person name="Chiu C.-H."/>
            <person name="Lee Y.-S."/>
            <person name="Embley T.M."/>
            <person name="Coombs G.H."/>
            <person name="Mottram J.C."/>
            <person name="Tachezy J."/>
            <person name="Fraser-Liggett C.M."/>
            <person name="Johnson P.J."/>
        </authorList>
    </citation>
    <scope>NUCLEOTIDE SEQUENCE [LARGE SCALE GENOMIC DNA]</scope>
    <source>
        <strain evidence="1">G3</strain>
    </source>
</reference>
<name>A2FFV1_TRIV3</name>
<sequence length="561" mass="64315">MQHPFPFIPKKIKGKSAPPVKSKVDAKVEPNAWLTDGLVRPIERGLPISPTPPPALDPNMPTPMENFVNVLVERPYMKSFRKMYGNLAAKYPEFNFDDPDNLSLYEKEFIYQNSHDIGETLLKQTQLKLTVPDAHGNLQTTVGEIPLNAHLYTFGGAIPYFESQIFEEEKVKINPEDLKPKKIQTGIHGPAVENPDDALATTFREIHFDCLSPEEIEACKTKEDSAIHPLNLIPPSLGRSLANSQIDKRITDNTVTDCISEYFTATGKPFVPRNVEKYFSLSVLTPKRKTFTNTELERSTTQSVLSSVEGPDDPYAGIDPKSTLLDTSDQDVLFTTEKAPFKRSEIAELRAFNQHWDRLQKKQNEKFKQELRKRSHHVQRAFQSREVMKEYLNLLDEDYRRINAGIIGKCPFKNKSMWQVACERAPKDMSSLGERMKFWWRFGTFVSEIGGIRDDFDHEVMDTLRHKLMDNHPINNSLFFEVVNDVSDDALQSVSSLKLIEFMRITLDINQKEFMKVFTTRHVSQFVYTQAILTNISSEHLESMNRVSKMHITVPEVSDLK</sequence>
<protein>
    <submittedName>
        <fullName evidence="1">Uncharacterized protein</fullName>
    </submittedName>
</protein>
<dbReference type="KEGG" id="tva:4753979"/>
<organism evidence="1 2">
    <name type="scientific">Trichomonas vaginalis (strain ATCC PRA-98 / G3)</name>
    <dbReference type="NCBI Taxonomy" id="412133"/>
    <lineage>
        <taxon>Eukaryota</taxon>
        <taxon>Metamonada</taxon>
        <taxon>Parabasalia</taxon>
        <taxon>Trichomonadida</taxon>
        <taxon>Trichomonadidae</taxon>
        <taxon>Trichomonas</taxon>
    </lineage>
</organism>
<dbReference type="VEuPathDB" id="TrichDB:TVAGG3_0803160"/>
<dbReference type="Proteomes" id="UP000001542">
    <property type="component" value="Unassembled WGS sequence"/>
</dbReference>
<dbReference type="RefSeq" id="XP_001309142.1">
    <property type="nucleotide sequence ID" value="XM_001309141.1"/>
</dbReference>
<reference evidence="1" key="1">
    <citation type="submission" date="2006-10" db="EMBL/GenBank/DDBJ databases">
        <authorList>
            <person name="Amadeo P."/>
            <person name="Zhao Q."/>
            <person name="Wortman J."/>
            <person name="Fraser-Liggett C."/>
            <person name="Carlton J."/>
        </authorList>
    </citation>
    <scope>NUCLEOTIDE SEQUENCE</scope>
    <source>
        <strain evidence="1">G3</strain>
    </source>
</reference>
<dbReference type="InParanoid" id="A2FFV1"/>
<dbReference type="VEuPathDB" id="TrichDB:TVAG_227070"/>
<keyword evidence="2" id="KW-1185">Reference proteome</keyword>
<evidence type="ECO:0000313" key="1">
    <source>
        <dbReference type="EMBL" id="EAX96212.1"/>
    </source>
</evidence>
<dbReference type="SMR" id="A2FFV1"/>
<gene>
    <name evidence="1" type="ORF">TVAG_227070</name>
</gene>
<dbReference type="EMBL" id="DS113769">
    <property type="protein sequence ID" value="EAX96212.1"/>
    <property type="molecule type" value="Genomic_DNA"/>
</dbReference>